<dbReference type="RefSeq" id="WP_119050106.1">
    <property type="nucleotide sequence ID" value="NZ_CP032157.1"/>
</dbReference>
<organism evidence="2 3">
    <name type="scientific">Paraflavitalea soli</name>
    <dbReference type="NCBI Taxonomy" id="2315862"/>
    <lineage>
        <taxon>Bacteria</taxon>
        <taxon>Pseudomonadati</taxon>
        <taxon>Bacteroidota</taxon>
        <taxon>Chitinophagia</taxon>
        <taxon>Chitinophagales</taxon>
        <taxon>Chitinophagaceae</taxon>
        <taxon>Paraflavitalea</taxon>
    </lineage>
</organism>
<keyword evidence="3" id="KW-1185">Reference proteome</keyword>
<dbReference type="EMBL" id="CP032157">
    <property type="protein sequence ID" value="AXY74219.1"/>
    <property type="molecule type" value="Genomic_DNA"/>
</dbReference>
<name>A0A3B7MLN6_9BACT</name>
<gene>
    <name evidence="2" type="ORF">D3H65_09635</name>
</gene>
<evidence type="ECO:0000313" key="2">
    <source>
        <dbReference type="EMBL" id="AXY74219.1"/>
    </source>
</evidence>
<proteinExistence type="predicted"/>
<protein>
    <recommendedName>
        <fullName evidence="4">DUF4369 domain-containing protein</fullName>
    </recommendedName>
</protein>
<sequence length="185" mass="20913">MHKLTLLLTLLGSLSGCSAQSAPGKGGARMPEGYFYGTDKWFSKVFVKVTGDKAIADFVHVEKFPRSLYSDTLVYNAGTNTWTGKTATVVEKNGNYKISMRKGSSSITIKANEMYYKEEANRMKNAGYARGYYEQYVMSSTNREAAQAKYKELEKQYNIPELATTLQHVDFVKEYDKFKTALLKR</sequence>
<evidence type="ECO:0008006" key="4">
    <source>
        <dbReference type="Google" id="ProtNLM"/>
    </source>
</evidence>
<dbReference type="Proteomes" id="UP000263900">
    <property type="component" value="Chromosome"/>
</dbReference>
<keyword evidence="1" id="KW-0732">Signal</keyword>
<dbReference type="OrthoDB" id="679841at2"/>
<dbReference type="KEGG" id="pseg:D3H65_09635"/>
<dbReference type="PROSITE" id="PS51257">
    <property type="entry name" value="PROKAR_LIPOPROTEIN"/>
    <property type="match status" value="1"/>
</dbReference>
<reference evidence="2 3" key="1">
    <citation type="submission" date="2018-09" db="EMBL/GenBank/DDBJ databases">
        <title>Genome sequencing of strain 6GH32-13.</title>
        <authorList>
            <person name="Weon H.-Y."/>
            <person name="Heo J."/>
            <person name="Kwon S.-W."/>
        </authorList>
    </citation>
    <scope>NUCLEOTIDE SEQUENCE [LARGE SCALE GENOMIC DNA]</scope>
    <source>
        <strain evidence="2 3">5GH32-13</strain>
    </source>
</reference>
<evidence type="ECO:0000313" key="3">
    <source>
        <dbReference type="Proteomes" id="UP000263900"/>
    </source>
</evidence>
<feature type="chain" id="PRO_5017670827" description="DUF4369 domain-containing protein" evidence="1">
    <location>
        <begin position="22"/>
        <end position="185"/>
    </location>
</feature>
<dbReference type="AlphaFoldDB" id="A0A3B7MLN6"/>
<accession>A0A3B7MLN6</accession>
<feature type="signal peptide" evidence="1">
    <location>
        <begin position="1"/>
        <end position="21"/>
    </location>
</feature>
<evidence type="ECO:0000256" key="1">
    <source>
        <dbReference type="SAM" id="SignalP"/>
    </source>
</evidence>